<dbReference type="InterPro" id="IPR025366">
    <property type="entry name" value="DUF4270"/>
</dbReference>
<gene>
    <name evidence="2" type="ORF">P7122_15040</name>
</gene>
<name>A0ABT6G574_9FLAO</name>
<dbReference type="EMBL" id="JARSBN010000010">
    <property type="protein sequence ID" value="MDG4717201.1"/>
    <property type="molecule type" value="Genomic_DNA"/>
</dbReference>
<feature type="chain" id="PRO_5047531235" evidence="1">
    <location>
        <begin position="24"/>
        <end position="435"/>
    </location>
</feature>
<evidence type="ECO:0000313" key="2">
    <source>
        <dbReference type="EMBL" id="MDG4717201.1"/>
    </source>
</evidence>
<dbReference type="Proteomes" id="UP001529085">
    <property type="component" value="Unassembled WGS sequence"/>
</dbReference>
<sequence>MPNKHLSFILSFCCFLLVFNCNSEDITSLSVGEDFTSTNIRVLSIDTFAVELSTMKFDSLVTSSQGRLLLGRYNDEHIGTVKASAYLRVHPSSYYVSDDAVLDSVGLFLGYDQYFYNDTTQTSTINVHKLEEKLTSDNGYLYNISHFNYEANSLGSRTYEAEPNADSLYVTLDYNFGLEIFNDIKDNLITDKESLYQKLKGLYIQPSNTDNSAIVGFNTSDVFLRFFYSIPNELENSEYTYDFSIDSESTAYYNKIESDVTGLPIEEITSQEYNLASAYSNNISYGQAGVGYVTRIQFPTIKNIYDINDEGTILEATLYVEPVVEAHSEIQPIFEELSLYTVDQNNNLSSQVSGSSDYVYAYLTSDDSEYNNQVYSMSVLNYIDSKLNEEPEVDNALIMLPTDYNSTINKLLLNDREASNFKTKLVITYAIYEKN</sequence>
<keyword evidence="1" id="KW-0732">Signal</keyword>
<feature type="signal peptide" evidence="1">
    <location>
        <begin position="1"/>
        <end position="23"/>
    </location>
</feature>
<dbReference type="Pfam" id="PF14092">
    <property type="entry name" value="DUF4270"/>
    <property type="match status" value="1"/>
</dbReference>
<protein>
    <submittedName>
        <fullName evidence="2">DUF4270 family protein</fullName>
    </submittedName>
</protein>
<evidence type="ECO:0000256" key="1">
    <source>
        <dbReference type="SAM" id="SignalP"/>
    </source>
</evidence>
<accession>A0ABT6G574</accession>
<proteinExistence type="predicted"/>
<dbReference type="RefSeq" id="WP_278006624.1">
    <property type="nucleotide sequence ID" value="NZ_JARSBN010000010.1"/>
</dbReference>
<organism evidence="2 3">
    <name type="scientific">Winogradskyella marincola</name>
    <dbReference type="NCBI Taxonomy" id="3037795"/>
    <lineage>
        <taxon>Bacteria</taxon>
        <taxon>Pseudomonadati</taxon>
        <taxon>Bacteroidota</taxon>
        <taxon>Flavobacteriia</taxon>
        <taxon>Flavobacteriales</taxon>
        <taxon>Flavobacteriaceae</taxon>
        <taxon>Winogradskyella</taxon>
    </lineage>
</organism>
<reference evidence="2 3" key="1">
    <citation type="submission" date="2023-03" db="EMBL/GenBank/DDBJ databases">
        <title>Strain YYF002 represents a novel species in the genus Winogradskyella isolated from seawater.</title>
        <authorList>
            <person name="Fu Z.-Y."/>
        </authorList>
    </citation>
    <scope>NUCLEOTIDE SEQUENCE [LARGE SCALE GENOMIC DNA]</scope>
    <source>
        <strain evidence="2 3">YYF002</strain>
    </source>
</reference>
<evidence type="ECO:0000313" key="3">
    <source>
        <dbReference type="Proteomes" id="UP001529085"/>
    </source>
</evidence>
<comment type="caution">
    <text evidence="2">The sequence shown here is derived from an EMBL/GenBank/DDBJ whole genome shotgun (WGS) entry which is preliminary data.</text>
</comment>
<keyword evidence="3" id="KW-1185">Reference proteome</keyword>